<dbReference type="EMBL" id="JARYGZ010000001">
    <property type="protein sequence ID" value="MDH7639125.1"/>
    <property type="molecule type" value="Genomic_DNA"/>
</dbReference>
<dbReference type="PANTHER" id="PTHR11699">
    <property type="entry name" value="ALDEHYDE DEHYDROGENASE-RELATED"/>
    <property type="match status" value="1"/>
</dbReference>
<dbReference type="InterPro" id="IPR016160">
    <property type="entry name" value="Ald_DH_CS_CYS"/>
</dbReference>
<proteinExistence type="inferred from homology"/>
<comment type="caution">
    <text evidence="5">The sequence shown here is derived from an EMBL/GenBank/DDBJ whole genome shotgun (WGS) entry which is preliminary data.</text>
</comment>
<comment type="similarity">
    <text evidence="3">Belongs to the aldehyde dehydrogenase family.</text>
</comment>
<organism evidence="5 6">
    <name type="scientific">Sphingomonas oryzagri</name>
    <dbReference type="NCBI Taxonomy" id="3042314"/>
    <lineage>
        <taxon>Bacteria</taxon>
        <taxon>Pseudomonadati</taxon>
        <taxon>Pseudomonadota</taxon>
        <taxon>Alphaproteobacteria</taxon>
        <taxon>Sphingomonadales</taxon>
        <taxon>Sphingomonadaceae</taxon>
        <taxon>Sphingomonas</taxon>
    </lineage>
</organism>
<dbReference type="InterPro" id="IPR016163">
    <property type="entry name" value="Ald_DH_C"/>
</dbReference>
<evidence type="ECO:0000259" key="4">
    <source>
        <dbReference type="Pfam" id="PF00171"/>
    </source>
</evidence>
<reference evidence="5" key="1">
    <citation type="submission" date="2023-04" db="EMBL/GenBank/DDBJ databases">
        <title>Sphingomonas sp. MAHUQ-71 isolated from rice field.</title>
        <authorList>
            <person name="Huq M.A."/>
        </authorList>
    </citation>
    <scope>NUCLEOTIDE SEQUENCE</scope>
    <source>
        <strain evidence="5">MAHUQ-71</strain>
    </source>
</reference>
<protein>
    <submittedName>
        <fullName evidence="5">Aldehyde dehydrogenase</fullName>
    </submittedName>
</protein>
<dbReference type="Proteomes" id="UP001160625">
    <property type="component" value="Unassembled WGS sequence"/>
</dbReference>
<dbReference type="InterPro" id="IPR015590">
    <property type="entry name" value="Aldehyde_DH_dom"/>
</dbReference>
<evidence type="ECO:0000256" key="3">
    <source>
        <dbReference type="RuleBase" id="RU003345"/>
    </source>
</evidence>
<feature type="active site" evidence="2">
    <location>
        <position position="252"/>
    </location>
</feature>
<keyword evidence="6" id="KW-1185">Reference proteome</keyword>
<accession>A0ABT6N1H7</accession>
<dbReference type="InterPro" id="IPR016161">
    <property type="entry name" value="Ald_DH/histidinol_DH"/>
</dbReference>
<sequence>MTLERLHMLIDGDWTEAASGSVFTSLNPANGQAWAELPDAGEADVDRAVRAAQTAFDRPEWRNLPAGARGKMLRRLGDLVEQNRERLAVLETRDNGKLIRETRGQLGYLPEFFHYAAGLADKVEGSTLPIDKTDMFAFTRPEPLGVVAAIIPWNSPLYLTAIKLAPALAAGNAIVIKPSEHASASILELARLAGEAGFPAGIVNVVTGLGPTAGAALTRHPLVRRIAFTGGPETARHVVRASAENFAQLSLELGGKSANIVFDDAELESAVNGVVAGIFAASGQSCVAGARLLVEDGIYDRFVAALTERMARIRIGDPIDPESDMGPMATEAQLGVVERMVAEAKAEGATVLAGAQRPAGHDAGWYYEPTLLSCPSADLSVVRNEVFGPVAAILRFKGEAQAVAMANDSAYALAAGIWTRDIARGHRMARDVRAGIVWVNTYRAVSAMAPIGGFGLSGYGREGGIESVLDYTALKTVWINLSEQPMGDPFVMR</sequence>
<feature type="domain" description="Aldehyde dehydrogenase" evidence="4">
    <location>
        <begin position="14"/>
        <end position="477"/>
    </location>
</feature>
<evidence type="ECO:0000256" key="1">
    <source>
        <dbReference type="ARBA" id="ARBA00023002"/>
    </source>
</evidence>
<keyword evidence="1 3" id="KW-0560">Oxidoreductase</keyword>
<dbReference type="InterPro" id="IPR029510">
    <property type="entry name" value="Ald_DH_CS_GLU"/>
</dbReference>
<name>A0ABT6N1H7_9SPHN</name>
<dbReference type="PROSITE" id="PS00070">
    <property type="entry name" value="ALDEHYDE_DEHYDR_CYS"/>
    <property type="match status" value="1"/>
</dbReference>
<dbReference type="Gene3D" id="3.40.309.10">
    <property type="entry name" value="Aldehyde Dehydrogenase, Chain A, domain 2"/>
    <property type="match status" value="1"/>
</dbReference>
<evidence type="ECO:0000313" key="6">
    <source>
        <dbReference type="Proteomes" id="UP001160625"/>
    </source>
</evidence>
<gene>
    <name evidence="5" type="ORF">QGN17_10320</name>
</gene>
<dbReference type="RefSeq" id="WP_281044390.1">
    <property type="nucleotide sequence ID" value="NZ_JARYGZ010000001.1"/>
</dbReference>
<dbReference type="Pfam" id="PF00171">
    <property type="entry name" value="Aldedh"/>
    <property type="match status" value="1"/>
</dbReference>
<evidence type="ECO:0000313" key="5">
    <source>
        <dbReference type="EMBL" id="MDH7639125.1"/>
    </source>
</evidence>
<dbReference type="Gene3D" id="3.40.605.10">
    <property type="entry name" value="Aldehyde Dehydrogenase, Chain A, domain 1"/>
    <property type="match status" value="1"/>
</dbReference>
<dbReference type="PROSITE" id="PS00687">
    <property type="entry name" value="ALDEHYDE_DEHYDR_GLU"/>
    <property type="match status" value="1"/>
</dbReference>
<dbReference type="InterPro" id="IPR016162">
    <property type="entry name" value="Ald_DH_N"/>
</dbReference>
<dbReference type="CDD" id="cd07114">
    <property type="entry name" value="ALDH_DhaS"/>
    <property type="match status" value="1"/>
</dbReference>
<evidence type="ECO:0000256" key="2">
    <source>
        <dbReference type="PROSITE-ProRule" id="PRU10007"/>
    </source>
</evidence>
<dbReference type="SUPFAM" id="SSF53720">
    <property type="entry name" value="ALDH-like"/>
    <property type="match status" value="1"/>
</dbReference>